<evidence type="ECO:0000256" key="1">
    <source>
        <dbReference type="ARBA" id="ARBA00004684"/>
    </source>
</evidence>
<evidence type="ECO:0000256" key="2">
    <source>
        <dbReference type="ARBA" id="ARBA00022679"/>
    </source>
</evidence>
<sequence>MGAVAAHRRCTVRTADAYDECERITRREARNFSYGIRLLPPPKRRALSAVYAFARRIDDIGDGDLAREVKLERLELARKQLHTLDQRPDDPVLVGLADAAGRFELPLGAFDELIDGCRADVLGTHYETFDQLHHYCRCVAGSIGRLSLAVFGSADPARDARTADDLGIALQLTNILRDVLEDRRDDRIYLPAEDLRRFGCTLRLDSSGAFADDEDALLRLLEYQAARAEDWYARGLRLLPALDPRSRACCGAMAGIYHRLLRRIALRPRSVLHGRTSLPDWEKAAVAARALAGARP</sequence>
<gene>
    <name evidence="3" type="primary">hpnD</name>
    <name evidence="3" type="ORF">ACFS2C_17150</name>
</gene>
<name>A0ABW5WBN3_9PSEU</name>
<dbReference type="InterPro" id="IPR002060">
    <property type="entry name" value="Squ/phyt_synthse"/>
</dbReference>
<keyword evidence="2 3" id="KW-0808">Transferase</keyword>
<evidence type="ECO:0000313" key="4">
    <source>
        <dbReference type="Proteomes" id="UP001597478"/>
    </source>
</evidence>
<dbReference type="Pfam" id="PF00494">
    <property type="entry name" value="SQS_PSY"/>
    <property type="match status" value="1"/>
</dbReference>
<accession>A0ABW5WBN3</accession>
<dbReference type="GO" id="GO:0016740">
    <property type="term" value="F:transferase activity"/>
    <property type="evidence" value="ECO:0007669"/>
    <property type="project" value="UniProtKB-KW"/>
</dbReference>
<protein>
    <submittedName>
        <fullName evidence="3">Presqualene diphosphate synthase HpnD</fullName>
        <ecNumber evidence="3">2.5.1.103</ecNumber>
    </submittedName>
</protein>
<dbReference type="EC" id="2.5.1.103" evidence="3"/>
<dbReference type="SFLD" id="SFLDG01212">
    <property type="entry name" value="Phytoene_synthase_like"/>
    <property type="match status" value="1"/>
</dbReference>
<proteinExistence type="predicted"/>
<dbReference type="Gene3D" id="1.10.600.10">
    <property type="entry name" value="Farnesyl Diphosphate Synthase"/>
    <property type="match status" value="1"/>
</dbReference>
<dbReference type="PROSITE" id="PS01045">
    <property type="entry name" value="SQUALEN_PHYTOEN_SYN_2"/>
    <property type="match status" value="1"/>
</dbReference>
<comment type="caution">
    <text evidence="3">The sequence shown here is derived from an EMBL/GenBank/DDBJ whole genome shotgun (WGS) entry which is preliminary data.</text>
</comment>
<reference evidence="4" key="1">
    <citation type="journal article" date="2019" name="Int. J. Syst. Evol. Microbiol.">
        <title>The Global Catalogue of Microorganisms (GCM) 10K type strain sequencing project: providing services to taxonomists for standard genome sequencing and annotation.</title>
        <authorList>
            <consortium name="The Broad Institute Genomics Platform"/>
            <consortium name="The Broad Institute Genome Sequencing Center for Infectious Disease"/>
            <person name="Wu L."/>
            <person name="Ma J."/>
        </authorList>
    </citation>
    <scope>NUCLEOTIDE SEQUENCE [LARGE SCALE GENOMIC DNA]</scope>
    <source>
        <strain evidence="4">IBRC-M 10906</strain>
    </source>
</reference>
<dbReference type="InterPro" id="IPR044843">
    <property type="entry name" value="Trans_IPPS_bact-type"/>
</dbReference>
<dbReference type="EMBL" id="JBHUOF010000021">
    <property type="protein sequence ID" value="MFD2801122.1"/>
    <property type="molecule type" value="Genomic_DNA"/>
</dbReference>
<comment type="pathway">
    <text evidence="1">Carotenoid biosynthesis; phytoene biosynthesis.</text>
</comment>
<evidence type="ECO:0000313" key="3">
    <source>
        <dbReference type="EMBL" id="MFD2801122.1"/>
    </source>
</evidence>
<dbReference type="CDD" id="cd00683">
    <property type="entry name" value="Trans_IPPS_HH"/>
    <property type="match status" value="1"/>
</dbReference>
<dbReference type="InterPro" id="IPR019845">
    <property type="entry name" value="Squalene/phytoene_synthase_CS"/>
</dbReference>
<dbReference type="InterPro" id="IPR008949">
    <property type="entry name" value="Isoprenoid_synthase_dom_sf"/>
</dbReference>
<dbReference type="Proteomes" id="UP001597478">
    <property type="component" value="Unassembled WGS sequence"/>
</dbReference>
<dbReference type="NCBIfam" id="TIGR03465">
    <property type="entry name" value="HpnD"/>
    <property type="match status" value="1"/>
</dbReference>
<dbReference type="InterPro" id="IPR033904">
    <property type="entry name" value="Trans_IPPS_HH"/>
</dbReference>
<organism evidence="3 4">
    <name type="scientific">Prauserella oleivorans</name>
    <dbReference type="NCBI Taxonomy" id="1478153"/>
    <lineage>
        <taxon>Bacteria</taxon>
        <taxon>Bacillati</taxon>
        <taxon>Actinomycetota</taxon>
        <taxon>Actinomycetes</taxon>
        <taxon>Pseudonocardiales</taxon>
        <taxon>Pseudonocardiaceae</taxon>
        <taxon>Prauserella</taxon>
    </lineage>
</organism>
<keyword evidence="4" id="KW-1185">Reference proteome</keyword>
<dbReference type="PANTHER" id="PTHR31480">
    <property type="entry name" value="BIFUNCTIONAL LYCOPENE CYCLASE/PHYTOENE SYNTHASE"/>
    <property type="match status" value="1"/>
</dbReference>
<dbReference type="SUPFAM" id="SSF48576">
    <property type="entry name" value="Terpenoid synthases"/>
    <property type="match status" value="1"/>
</dbReference>
<dbReference type="InterPro" id="IPR017828">
    <property type="entry name" value="SQ_synth_HpnD-like"/>
</dbReference>
<dbReference type="RefSeq" id="WP_377391222.1">
    <property type="nucleotide sequence ID" value="NZ_JBHSAN010000024.1"/>
</dbReference>
<dbReference type="SFLD" id="SFLDS00005">
    <property type="entry name" value="Isoprenoid_Synthase_Type_I"/>
    <property type="match status" value="1"/>
</dbReference>
<dbReference type="SFLD" id="SFLDG01018">
    <property type="entry name" value="Squalene/Phytoene_Synthase_Lik"/>
    <property type="match status" value="1"/>
</dbReference>